<name>A0A177CGD4_9PLEO</name>
<feature type="compositionally biased region" description="Basic residues" evidence="1">
    <location>
        <begin position="244"/>
        <end position="253"/>
    </location>
</feature>
<evidence type="ECO:0000313" key="2">
    <source>
        <dbReference type="EMBL" id="OAG06002.1"/>
    </source>
</evidence>
<dbReference type="RefSeq" id="XP_018036367.1">
    <property type="nucleotide sequence ID" value="XM_018181990.1"/>
</dbReference>
<dbReference type="AlphaFoldDB" id="A0A177CGD4"/>
<protein>
    <submittedName>
        <fullName evidence="2">Uncharacterized protein</fullName>
    </submittedName>
</protein>
<gene>
    <name evidence="2" type="ORF">CC84DRAFT_1205641</name>
</gene>
<proteinExistence type="predicted"/>
<dbReference type="GeneID" id="28765476"/>
<sequence>MSPLDISDSEKGMSVEILTRNLRFPNANVTAIELLTFLPGCLNSPDIVYRFASNGISLDAILSIVNTNRMLEQQWTAEYCYRTVRNAMRHAGHSDWTLKKHLQYFADKLRGWNATSLSVSGFRASLSISDKRKPDADVRFARLADGVKHMPDGDDALDLTRMIQHCVQNPSEEWLYPSNYDMLLAHLGGPTHPVAANMDRPIFERWEHVIPHVPRRNRPSELTTQPKKRGRSGTPQTDGEAPRRSGRRGRPSLKRRELQEDFLGADDSGIEDQVEEFVPPSTPWVKPPVIGRAAMSFQALLYDFSAQPSPKTDDTFDAYAFGYGPRTMAPFRPLHLITIKSLKFEDLSCWAENLRWAAEQHTTFGETGWTECPEHMERIAQFRCEQTWASAELVISIEDHQQEEEEDAAWLEAMIEGTLASMRRRDVDPHISIQGDIDEEYFDAEGRLKFRPRP</sequence>
<feature type="region of interest" description="Disordered" evidence="1">
    <location>
        <begin position="214"/>
        <end position="266"/>
    </location>
</feature>
<reference evidence="2 3" key="1">
    <citation type="submission" date="2016-05" db="EMBL/GenBank/DDBJ databases">
        <title>Comparative analysis of secretome profiles of manganese(II)-oxidizing ascomycete fungi.</title>
        <authorList>
            <consortium name="DOE Joint Genome Institute"/>
            <person name="Zeiner C.A."/>
            <person name="Purvine S.O."/>
            <person name="Zink E.M."/>
            <person name="Wu S."/>
            <person name="Pasa-Tolic L."/>
            <person name="Chaput D.L."/>
            <person name="Haridas S."/>
            <person name="Grigoriev I.V."/>
            <person name="Santelli C.M."/>
            <person name="Hansel C.M."/>
        </authorList>
    </citation>
    <scope>NUCLEOTIDE SEQUENCE [LARGE SCALE GENOMIC DNA]</scope>
    <source>
        <strain evidence="2 3">AP3s5-JAC2a</strain>
    </source>
</reference>
<dbReference type="OrthoDB" id="3799525at2759"/>
<dbReference type="Proteomes" id="UP000077069">
    <property type="component" value="Unassembled WGS sequence"/>
</dbReference>
<accession>A0A177CGD4</accession>
<dbReference type="InParanoid" id="A0A177CGD4"/>
<dbReference type="EMBL" id="KV441552">
    <property type="protein sequence ID" value="OAG06002.1"/>
    <property type="molecule type" value="Genomic_DNA"/>
</dbReference>
<keyword evidence="3" id="KW-1185">Reference proteome</keyword>
<organism evidence="2 3">
    <name type="scientific">Paraphaeosphaeria sporulosa</name>
    <dbReference type="NCBI Taxonomy" id="1460663"/>
    <lineage>
        <taxon>Eukaryota</taxon>
        <taxon>Fungi</taxon>
        <taxon>Dikarya</taxon>
        <taxon>Ascomycota</taxon>
        <taxon>Pezizomycotina</taxon>
        <taxon>Dothideomycetes</taxon>
        <taxon>Pleosporomycetidae</taxon>
        <taxon>Pleosporales</taxon>
        <taxon>Massarineae</taxon>
        <taxon>Didymosphaeriaceae</taxon>
        <taxon>Paraphaeosphaeria</taxon>
    </lineage>
</organism>
<evidence type="ECO:0000256" key="1">
    <source>
        <dbReference type="SAM" id="MobiDB-lite"/>
    </source>
</evidence>
<evidence type="ECO:0000313" key="3">
    <source>
        <dbReference type="Proteomes" id="UP000077069"/>
    </source>
</evidence>